<feature type="chain" id="PRO_5047106378" description="Chlorophyllase-like protein" evidence="1">
    <location>
        <begin position="29"/>
        <end position="333"/>
    </location>
</feature>
<evidence type="ECO:0008006" key="4">
    <source>
        <dbReference type="Google" id="ProtNLM"/>
    </source>
</evidence>
<proteinExistence type="predicted"/>
<dbReference type="RefSeq" id="WP_229815593.1">
    <property type="nucleotide sequence ID" value="NZ_BMZP01000021.1"/>
</dbReference>
<dbReference type="PANTHER" id="PTHR33428">
    <property type="entry name" value="CHLOROPHYLLASE-2, CHLOROPLASTIC"/>
    <property type="match status" value="1"/>
</dbReference>
<keyword evidence="3" id="KW-1185">Reference proteome</keyword>
<evidence type="ECO:0000313" key="3">
    <source>
        <dbReference type="Proteomes" id="UP001595683"/>
    </source>
</evidence>
<reference evidence="3" key="1">
    <citation type="journal article" date="2019" name="Int. J. Syst. Evol. Microbiol.">
        <title>The Global Catalogue of Microorganisms (GCM) 10K type strain sequencing project: providing services to taxonomists for standard genome sequencing and annotation.</title>
        <authorList>
            <consortium name="The Broad Institute Genomics Platform"/>
            <consortium name="The Broad Institute Genome Sequencing Center for Infectious Disease"/>
            <person name="Wu L."/>
            <person name="Ma J."/>
        </authorList>
    </citation>
    <scope>NUCLEOTIDE SEQUENCE [LARGE SCALE GENOMIC DNA]</scope>
    <source>
        <strain evidence="3">KCTC 42224</strain>
    </source>
</reference>
<dbReference type="PANTHER" id="PTHR33428:SF14">
    <property type="entry name" value="CARBOXYLESTERASE TYPE B DOMAIN-CONTAINING PROTEIN"/>
    <property type="match status" value="1"/>
</dbReference>
<dbReference type="EMBL" id="JBHRYE010000051">
    <property type="protein sequence ID" value="MFC3673758.1"/>
    <property type="molecule type" value="Genomic_DNA"/>
</dbReference>
<comment type="caution">
    <text evidence="2">The sequence shown here is derived from an EMBL/GenBank/DDBJ whole genome shotgun (WGS) entry which is preliminary data.</text>
</comment>
<keyword evidence="1" id="KW-0732">Signal</keyword>
<organism evidence="2 3">
    <name type="scientific">Novosphingobium pokkalii</name>
    <dbReference type="NCBI Taxonomy" id="1770194"/>
    <lineage>
        <taxon>Bacteria</taxon>
        <taxon>Pseudomonadati</taxon>
        <taxon>Pseudomonadota</taxon>
        <taxon>Alphaproteobacteria</taxon>
        <taxon>Sphingomonadales</taxon>
        <taxon>Sphingomonadaceae</taxon>
        <taxon>Novosphingobium</taxon>
    </lineage>
</organism>
<sequence>MIKTPQAHALPRVAMTLAALAMTLPPLALPAAAQTSIAPQGGPSPIELAQYAGTFALPDLPGTGPMPAIVEQQPTLPNHLVYHPAALKRGGAKLGVLLWGNSGCSADAASARLHLLEIASHGYVAIAPGSAMTGPDAPPALRGVMPDHALRPVATSPADIIAGLDWILAENKRPASPFFGLIDPALVAVSGHSCGGVQALDAASDPRIRAVIIHNSGIFPDGKPFIPGLTTPKAALDRLHTPVLYIMGGPADIAYENGMDDYRRISRVPVVMLNIQRGHRGSMDEPYGGRVAQVALDWLDWQLGGNEAAGRTFTGPMCRLCVDPAWTVQRKGI</sequence>
<feature type="signal peptide" evidence="1">
    <location>
        <begin position="1"/>
        <end position="28"/>
    </location>
</feature>
<protein>
    <recommendedName>
        <fullName evidence="4">Chlorophyllase-like protein</fullName>
    </recommendedName>
</protein>
<evidence type="ECO:0000313" key="2">
    <source>
        <dbReference type="EMBL" id="MFC3673758.1"/>
    </source>
</evidence>
<name>A0ABV7V8I1_9SPHN</name>
<dbReference type="Gene3D" id="3.40.50.1820">
    <property type="entry name" value="alpha/beta hydrolase"/>
    <property type="match status" value="1"/>
</dbReference>
<dbReference type="InterPro" id="IPR029058">
    <property type="entry name" value="AB_hydrolase_fold"/>
</dbReference>
<accession>A0ABV7V8I1</accession>
<evidence type="ECO:0000256" key="1">
    <source>
        <dbReference type="SAM" id="SignalP"/>
    </source>
</evidence>
<dbReference type="SUPFAM" id="SSF53474">
    <property type="entry name" value="alpha/beta-Hydrolases"/>
    <property type="match status" value="1"/>
</dbReference>
<gene>
    <name evidence="2" type="ORF">ACFOOT_20245</name>
</gene>
<dbReference type="Proteomes" id="UP001595683">
    <property type="component" value="Unassembled WGS sequence"/>
</dbReference>